<dbReference type="PANTHER" id="PTHR47027">
    <property type="entry name" value="REVERSE TRANSCRIPTASE DOMAIN-CONTAINING PROTEIN"/>
    <property type="match status" value="1"/>
</dbReference>
<dbReference type="Gene3D" id="3.30.70.270">
    <property type="match status" value="1"/>
</dbReference>
<name>A0A069DWF9_9HEMI</name>
<dbReference type="GO" id="GO:0004519">
    <property type="term" value="F:endonuclease activity"/>
    <property type="evidence" value="ECO:0007669"/>
    <property type="project" value="UniProtKB-KW"/>
</dbReference>
<keyword evidence="2" id="KW-0255">Endonuclease</keyword>
<evidence type="ECO:0000259" key="1">
    <source>
        <dbReference type="PROSITE" id="PS50878"/>
    </source>
</evidence>
<dbReference type="PROSITE" id="PS50878">
    <property type="entry name" value="RT_POL"/>
    <property type="match status" value="1"/>
</dbReference>
<dbReference type="GO" id="GO:0003964">
    <property type="term" value="F:RNA-directed DNA polymerase activity"/>
    <property type="evidence" value="ECO:0007669"/>
    <property type="project" value="UniProtKB-KW"/>
</dbReference>
<dbReference type="InterPro" id="IPR000477">
    <property type="entry name" value="RT_dom"/>
</dbReference>
<keyword evidence="2" id="KW-0808">Transferase</keyword>
<keyword evidence="2" id="KW-0695">RNA-directed DNA polymerase</keyword>
<accession>A0A069DWF9</accession>
<dbReference type="SUPFAM" id="SSF56672">
    <property type="entry name" value="DNA/RNA polymerases"/>
    <property type="match status" value="1"/>
</dbReference>
<proteinExistence type="evidence at transcript level"/>
<keyword evidence="2" id="KW-0378">Hydrolase</keyword>
<sequence length="793" mass="93292">FHKEVEEIVNSISFESKNSHKNLKQLTDIILNFAKNYNLTSHSNKNFINKQEWFDRDCMIMRSRLFNLLNIYRKTDSDTIKFLYLKVKKEYKQLCRVKRKEFIERTINEFKNVRDSKDFWSLVRSFKSMQFQMDKSILPGEWFQYFKTLLNPPLNAIRIYYAEPYIENDTLDAPFEMSELLQVVQNSKNNKAPGLDRIPYEYFKNSPDSYLNKILYVFNKIFKSGSVPETFKKSIIFPLFKKGSTQEINNYRGISFGNTIGKLFTGLLLNRLTNWVEDNHIIGEYQAGFRKSYSTIDNLMNLISIIKIRLSRKGNKVFAFFIDLSAAFDHIDRYALFYKLSVIGISTKIINVLRSLYTGTEASVWCNNGLTDSFYTSMGVKQGCLLSPLLFSLFINDIEDCLDGGVQIKNTVIKMLAYADDLVLLATDKSSLQLMINSLHKYCSQWNLEINLNKSKIMVFKNGGKPAKNEIWWYGNNRIDVVNCYKYLGITLTQTLSLRKHFDERVSKAKYALNSFNNFVMNKDIPFASKLQVYNAVSRAIVCYGAQVWGCTWFKEVEVLLKFFLKKVFCLPINTPDFVLYLETKVLPSFLYTVKVHIKYIQRCRQLPPYRYPSILLKEIIEKKLFFYTEWENLCTTYDIPLSDFINNKLKIHSIVNIIKNGLINKYNLSAQNSQRHILYKQLDSQFNFVNTIFNSNFISWIIKARGELLYLNKYTFGSEIKLCSMCNLTEREENVFHFIAVCPILREFRLRYFGKVIMSEEEFINYLNGKCWTSLVNYCKDAWRYRYELISE</sequence>
<organism evidence="2">
    <name type="scientific">Panstrongylus megistus</name>
    <dbReference type="NCBI Taxonomy" id="65343"/>
    <lineage>
        <taxon>Eukaryota</taxon>
        <taxon>Metazoa</taxon>
        <taxon>Ecdysozoa</taxon>
        <taxon>Arthropoda</taxon>
        <taxon>Hexapoda</taxon>
        <taxon>Insecta</taxon>
        <taxon>Pterygota</taxon>
        <taxon>Neoptera</taxon>
        <taxon>Paraneoptera</taxon>
        <taxon>Hemiptera</taxon>
        <taxon>Heteroptera</taxon>
        <taxon>Panheteroptera</taxon>
        <taxon>Cimicomorpha</taxon>
        <taxon>Reduviidae</taxon>
        <taxon>Triatominae</taxon>
        <taxon>Panstrongylus</taxon>
    </lineage>
</organism>
<dbReference type="EMBL" id="GBGD01000531">
    <property type="protein sequence ID" value="JAC88358.1"/>
    <property type="molecule type" value="mRNA"/>
</dbReference>
<dbReference type="InterPro" id="IPR043502">
    <property type="entry name" value="DNA/RNA_pol_sf"/>
</dbReference>
<keyword evidence="2" id="KW-0540">Nuclease</keyword>
<dbReference type="CDD" id="cd01650">
    <property type="entry name" value="RT_nLTR_like"/>
    <property type="match status" value="1"/>
</dbReference>
<dbReference type="PANTHER" id="PTHR47027:SF30">
    <property type="entry name" value="THAP-TYPE DOMAIN-CONTAINING PROTEIN"/>
    <property type="match status" value="1"/>
</dbReference>
<feature type="domain" description="Reverse transcriptase" evidence="1">
    <location>
        <begin position="220"/>
        <end position="492"/>
    </location>
</feature>
<dbReference type="Pfam" id="PF00078">
    <property type="entry name" value="RVT_1"/>
    <property type="match status" value="1"/>
</dbReference>
<feature type="non-terminal residue" evidence="2">
    <location>
        <position position="1"/>
    </location>
</feature>
<feature type="non-terminal residue" evidence="2">
    <location>
        <position position="793"/>
    </location>
</feature>
<evidence type="ECO:0000313" key="2">
    <source>
        <dbReference type="EMBL" id="JAC88358.1"/>
    </source>
</evidence>
<reference evidence="2" key="1">
    <citation type="journal article" date="2015" name="J. Med. Entomol.">
        <title>A Deep Insight Into the Sialotranscriptome of the Chagas Disease Vector, Panstrongylus megistus (Hemiptera: Heteroptera).</title>
        <authorList>
            <person name="Ribeiro J.M."/>
            <person name="Schwarz A."/>
            <person name="Francischetti I.M."/>
        </authorList>
    </citation>
    <scope>NUCLEOTIDE SEQUENCE</scope>
    <source>
        <tissue evidence="2">Salivary glands</tissue>
    </source>
</reference>
<dbReference type="AlphaFoldDB" id="A0A069DWF9"/>
<keyword evidence="2" id="KW-0548">Nucleotidyltransferase</keyword>
<dbReference type="InterPro" id="IPR043128">
    <property type="entry name" value="Rev_trsase/Diguanyl_cyclase"/>
</dbReference>
<protein>
    <submittedName>
        <fullName evidence="2">Putative endonuclease-reverse transcriptase</fullName>
    </submittedName>
</protein>